<accession>A0A4P6V057</accession>
<evidence type="ECO:0000256" key="3">
    <source>
        <dbReference type="ARBA" id="ARBA00022741"/>
    </source>
</evidence>
<dbReference type="Proteomes" id="UP000293719">
    <property type="component" value="Chromosome"/>
</dbReference>
<dbReference type="PROSITE" id="PS50893">
    <property type="entry name" value="ABC_TRANSPORTER_2"/>
    <property type="match status" value="1"/>
</dbReference>
<keyword evidence="2" id="KW-0813">Transport</keyword>
<evidence type="ECO:0000256" key="4">
    <source>
        <dbReference type="ARBA" id="ARBA00022840"/>
    </source>
</evidence>
<dbReference type="PANTHER" id="PTHR43820">
    <property type="entry name" value="HIGH-AFFINITY BRANCHED-CHAIN AMINO ACID TRANSPORT ATP-BINDING PROTEIN LIVF"/>
    <property type="match status" value="1"/>
</dbReference>
<dbReference type="GO" id="GO:0015807">
    <property type="term" value="P:L-amino acid transport"/>
    <property type="evidence" value="ECO:0007669"/>
    <property type="project" value="TreeGrafter"/>
</dbReference>
<dbReference type="EMBL" id="CP036532">
    <property type="protein sequence ID" value="QBK30193.1"/>
    <property type="molecule type" value="Genomic_DNA"/>
</dbReference>
<dbReference type="OrthoDB" id="9776369at2"/>
<dbReference type="PANTHER" id="PTHR43820:SF5">
    <property type="entry name" value="HIGH-AFFINITY BRANCHED-CHAIN AMINO ACID TRANSPORT ATP-BINDING PROTEIN"/>
    <property type="match status" value="1"/>
</dbReference>
<dbReference type="InterPro" id="IPR052156">
    <property type="entry name" value="BCAA_Transport_ATP-bd_LivF"/>
</dbReference>
<evidence type="ECO:0000256" key="1">
    <source>
        <dbReference type="ARBA" id="ARBA00005417"/>
    </source>
</evidence>
<dbReference type="SMART" id="SM00382">
    <property type="entry name" value="AAA"/>
    <property type="match status" value="1"/>
</dbReference>
<dbReference type="SUPFAM" id="SSF52540">
    <property type="entry name" value="P-loop containing nucleoside triphosphate hydrolases"/>
    <property type="match status" value="1"/>
</dbReference>
<dbReference type="AlphaFoldDB" id="A0A4P6V057"/>
<dbReference type="KEGG" id="rpod:E0E05_06025"/>
<dbReference type="GO" id="GO:0016887">
    <property type="term" value="F:ATP hydrolysis activity"/>
    <property type="evidence" value="ECO:0007669"/>
    <property type="project" value="InterPro"/>
</dbReference>
<dbReference type="InterPro" id="IPR017871">
    <property type="entry name" value="ABC_transporter-like_CS"/>
</dbReference>
<reference evidence="7 8" key="1">
    <citation type="journal article" date="2017" name="Int. J. Syst. Evol. Microbiol.">
        <title>Roseitalea porphyridii gen. nov., sp. nov., isolated from a red alga, and reclassification of Hoeflea suaedae Chung et al. 2013 as Pseudohoeflea suaedae gen. nov., comb. nov.</title>
        <authorList>
            <person name="Hyeon J.W."/>
            <person name="Jeong S.E."/>
            <person name="Baek K."/>
            <person name="Jeon C.O."/>
        </authorList>
    </citation>
    <scope>NUCLEOTIDE SEQUENCE [LARGE SCALE GENOMIC DNA]</scope>
    <source>
        <strain evidence="7 8">MA7-20</strain>
    </source>
</reference>
<dbReference type="Pfam" id="PF00005">
    <property type="entry name" value="ABC_tran"/>
    <property type="match status" value="1"/>
</dbReference>
<name>A0A4P6V057_9HYPH</name>
<keyword evidence="3" id="KW-0547">Nucleotide-binding</keyword>
<dbReference type="RefSeq" id="WP_131615895.1">
    <property type="nucleotide sequence ID" value="NZ_CP036532.1"/>
</dbReference>
<organism evidence="7 8">
    <name type="scientific">Roseitalea porphyridii</name>
    <dbReference type="NCBI Taxonomy" id="1852022"/>
    <lineage>
        <taxon>Bacteria</taxon>
        <taxon>Pseudomonadati</taxon>
        <taxon>Pseudomonadota</taxon>
        <taxon>Alphaproteobacteria</taxon>
        <taxon>Hyphomicrobiales</taxon>
        <taxon>Ahrensiaceae</taxon>
        <taxon>Roseitalea</taxon>
    </lineage>
</organism>
<evidence type="ECO:0000313" key="8">
    <source>
        <dbReference type="Proteomes" id="UP000293719"/>
    </source>
</evidence>
<comment type="similarity">
    <text evidence="1">Belongs to the ABC transporter superfamily.</text>
</comment>
<evidence type="ECO:0000259" key="6">
    <source>
        <dbReference type="PROSITE" id="PS50893"/>
    </source>
</evidence>
<sequence>MALLETTGLTARYGDFQALFGVDVRLEEGETVAIIGANGAGKTTLMRSITGVLRGAPDEICHKGVSIGHLMPDTIMKRGIVMVPEGRRLFPSLTVEENLLIGGQHKGGRDLGDRIDGFISRFTGGPNPMELAAGHDGSGVWSLDAIYTLFPVLKERRHNPGTALSGGQQQMVAIGRALMSNPEILLCDEISLGLAPVVIRDIYAALPKIKEAGTSVIVVEQDIGQALKVADRVYCMMEGRITLEGRPDQISRDDIHAAYFGAPA</sequence>
<dbReference type="InterPro" id="IPR003593">
    <property type="entry name" value="AAA+_ATPase"/>
</dbReference>
<feature type="domain" description="ABC transporter" evidence="6">
    <location>
        <begin position="4"/>
        <end position="263"/>
    </location>
</feature>
<dbReference type="PROSITE" id="PS00211">
    <property type="entry name" value="ABC_TRANSPORTER_1"/>
    <property type="match status" value="1"/>
</dbReference>
<evidence type="ECO:0000313" key="7">
    <source>
        <dbReference type="EMBL" id="QBK30193.1"/>
    </source>
</evidence>
<dbReference type="InterPro" id="IPR027417">
    <property type="entry name" value="P-loop_NTPase"/>
</dbReference>
<keyword evidence="8" id="KW-1185">Reference proteome</keyword>
<evidence type="ECO:0000256" key="5">
    <source>
        <dbReference type="ARBA" id="ARBA00022970"/>
    </source>
</evidence>
<proteinExistence type="inferred from homology"/>
<dbReference type="CDD" id="cd03224">
    <property type="entry name" value="ABC_TM1139_LivF_branched"/>
    <property type="match status" value="1"/>
</dbReference>
<protein>
    <submittedName>
        <fullName evidence="7">ABC transporter ATP-binding protein</fullName>
    </submittedName>
</protein>
<dbReference type="GO" id="GO:0015658">
    <property type="term" value="F:branched-chain amino acid transmembrane transporter activity"/>
    <property type="evidence" value="ECO:0007669"/>
    <property type="project" value="TreeGrafter"/>
</dbReference>
<dbReference type="Gene3D" id="3.40.50.300">
    <property type="entry name" value="P-loop containing nucleotide triphosphate hydrolases"/>
    <property type="match status" value="1"/>
</dbReference>
<gene>
    <name evidence="7" type="ORF">E0E05_06025</name>
</gene>
<keyword evidence="4 7" id="KW-0067">ATP-binding</keyword>
<dbReference type="InterPro" id="IPR003439">
    <property type="entry name" value="ABC_transporter-like_ATP-bd"/>
</dbReference>
<dbReference type="GeneID" id="90766848"/>
<evidence type="ECO:0000256" key="2">
    <source>
        <dbReference type="ARBA" id="ARBA00022448"/>
    </source>
</evidence>
<dbReference type="GO" id="GO:0005524">
    <property type="term" value="F:ATP binding"/>
    <property type="evidence" value="ECO:0007669"/>
    <property type="project" value="UniProtKB-KW"/>
</dbReference>
<keyword evidence="5" id="KW-0029">Amino-acid transport</keyword>